<dbReference type="InterPro" id="IPR036291">
    <property type="entry name" value="NAD(P)-bd_dom_sf"/>
</dbReference>
<accession>A0A840IBC9</accession>
<evidence type="ECO:0000256" key="1">
    <source>
        <dbReference type="ARBA" id="ARBA00023002"/>
    </source>
</evidence>
<dbReference type="GO" id="GO:0016491">
    <property type="term" value="F:oxidoreductase activity"/>
    <property type="evidence" value="ECO:0007669"/>
    <property type="project" value="UniProtKB-KW"/>
</dbReference>
<dbReference type="Pfam" id="PF03807">
    <property type="entry name" value="F420_oxidored"/>
    <property type="match status" value="1"/>
</dbReference>
<dbReference type="InterPro" id="IPR051267">
    <property type="entry name" value="STEAP_metalloreductase"/>
</dbReference>
<dbReference type="EMBL" id="JACHNU010000002">
    <property type="protein sequence ID" value="MBB4662227.1"/>
    <property type="molecule type" value="Genomic_DNA"/>
</dbReference>
<dbReference type="SUPFAM" id="SSF51735">
    <property type="entry name" value="NAD(P)-binding Rossmann-fold domains"/>
    <property type="match status" value="1"/>
</dbReference>
<dbReference type="PANTHER" id="PTHR14239">
    <property type="entry name" value="DUDULIN-RELATED"/>
    <property type="match status" value="1"/>
</dbReference>
<dbReference type="AlphaFoldDB" id="A0A840IBC9"/>
<dbReference type="Proteomes" id="UP000585272">
    <property type="component" value="Unassembled WGS sequence"/>
</dbReference>
<sequence>MTPVVHGMRIGIIGAGHIGGTLARGLVAAGHEVAIANSRGPETLRELVTEIGPGVRALDAAQAAEFGELAIVAIPFGRYAELPPDGLAGKVVIDANNYYPERDGHDARLDDDRTTSSELLAAHLPQSQVVKAFNTIRWDHLRDRGRPAGDPDRIGIPIAGDDQEAKRVVTGLVDQLGFDAVDAGSLADGRRQQPGAPVYGADLRTGELRDRLAA</sequence>
<proteinExistence type="predicted"/>
<gene>
    <name evidence="3" type="ORF">BDZ31_001813</name>
</gene>
<feature type="domain" description="Pyrroline-5-carboxylate reductase catalytic N-terminal" evidence="2">
    <location>
        <begin position="9"/>
        <end position="98"/>
    </location>
</feature>
<keyword evidence="4" id="KW-1185">Reference proteome</keyword>
<comment type="caution">
    <text evidence="3">The sequence shown here is derived from an EMBL/GenBank/DDBJ whole genome shotgun (WGS) entry which is preliminary data.</text>
</comment>
<dbReference type="Gene3D" id="3.40.50.720">
    <property type="entry name" value="NAD(P)-binding Rossmann-like Domain"/>
    <property type="match status" value="1"/>
</dbReference>
<evidence type="ECO:0000313" key="4">
    <source>
        <dbReference type="Proteomes" id="UP000585272"/>
    </source>
</evidence>
<evidence type="ECO:0000259" key="2">
    <source>
        <dbReference type="Pfam" id="PF03807"/>
    </source>
</evidence>
<dbReference type="RefSeq" id="WP_221242960.1">
    <property type="nucleotide sequence ID" value="NZ_JACHNU010000002.1"/>
</dbReference>
<dbReference type="InterPro" id="IPR028939">
    <property type="entry name" value="P5C_Rdtase_cat_N"/>
</dbReference>
<reference evidence="3 4" key="1">
    <citation type="submission" date="2020-08" db="EMBL/GenBank/DDBJ databases">
        <title>Genomic Encyclopedia of Archaeal and Bacterial Type Strains, Phase II (KMG-II): from individual species to whole genera.</title>
        <authorList>
            <person name="Goeker M."/>
        </authorList>
    </citation>
    <scope>NUCLEOTIDE SEQUENCE [LARGE SCALE GENOMIC DNA]</scope>
    <source>
        <strain evidence="3 4">DSM 23288</strain>
    </source>
</reference>
<keyword evidence="1" id="KW-0560">Oxidoreductase</keyword>
<organism evidence="3 4">
    <name type="scientific">Conexibacter arvalis</name>
    <dbReference type="NCBI Taxonomy" id="912552"/>
    <lineage>
        <taxon>Bacteria</taxon>
        <taxon>Bacillati</taxon>
        <taxon>Actinomycetota</taxon>
        <taxon>Thermoleophilia</taxon>
        <taxon>Solirubrobacterales</taxon>
        <taxon>Conexibacteraceae</taxon>
        <taxon>Conexibacter</taxon>
    </lineage>
</organism>
<protein>
    <recommendedName>
        <fullName evidence="2">Pyrroline-5-carboxylate reductase catalytic N-terminal domain-containing protein</fullName>
    </recommendedName>
</protein>
<evidence type="ECO:0000313" key="3">
    <source>
        <dbReference type="EMBL" id="MBB4662227.1"/>
    </source>
</evidence>
<name>A0A840IBC9_9ACTN</name>